<dbReference type="Gene3D" id="3.10.20.370">
    <property type="match status" value="1"/>
</dbReference>
<dbReference type="PANTHER" id="PTHR37984:SF5">
    <property type="entry name" value="PROTEIN NYNRIN-LIKE"/>
    <property type="match status" value="1"/>
</dbReference>
<dbReference type="Gene3D" id="2.40.70.10">
    <property type="entry name" value="Acid Proteases"/>
    <property type="match status" value="1"/>
</dbReference>
<dbReference type="FunFam" id="1.10.340.70:FF:000001">
    <property type="entry name" value="Retrovirus-related Pol polyprotein from transposon gypsy-like Protein"/>
    <property type="match status" value="1"/>
</dbReference>
<evidence type="ECO:0000256" key="10">
    <source>
        <dbReference type="ARBA" id="ARBA00022918"/>
    </source>
</evidence>
<protein>
    <recommendedName>
        <fullName evidence="17">Endonuclease</fullName>
    </recommendedName>
</protein>
<evidence type="ECO:0000256" key="5">
    <source>
        <dbReference type="ARBA" id="ARBA00022759"/>
    </source>
</evidence>
<keyword evidence="2" id="KW-0808">Transferase</keyword>
<dbReference type="InterPro" id="IPR054465">
    <property type="entry name" value="Integrase_p58-like_C"/>
</dbReference>
<feature type="domain" description="Integrase catalytic" evidence="14">
    <location>
        <begin position="889"/>
        <end position="1048"/>
    </location>
</feature>
<dbReference type="PROSITE" id="PS50175">
    <property type="entry name" value="ASP_PROT_RETROV"/>
    <property type="match status" value="1"/>
</dbReference>
<keyword evidence="16" id="KW-1185">Reference proteome</keyword>
<keyword evidence="11" id="KW-0511">Multifunctional enzyme</keyword>
<evidence type="ECO:0000259" key="14">
    <source>
        <dbReference type="PROSITE" id="PS50994"/>
    </source>
</evidence>
<dbReference type="GO" id="GO:0015074">
    <property type="term" value="P:DNA integration"/>
    <property type="evidence" value="ECO:0007669"/>
    <property type="project" value="UniProtKB-KW"/>
</dbReference>
<dbReference type="CDD" id="cd01647">
    <property type="entry name" value="RT_LTR"/>
    <property type="match status" value="1"/>
</dbReference>
<evidence type="ECO:0000256" key="9">
    <source>
        <dbReference type="ARBA" id="ARBA00022908"/>
    </source>
</evidence>
<dbReference type="GO" id="GO:0003723">
    <property type="term" value="F:RNA binding"/>
    <property type="evidence" value="ECO:0007669"/>
    <property type="project" value="UniProtKB-KW"/>
</dbReference>
<dbReference type="PROSITE" id="PS50878">
    <property type="entry name" value="RT_POL"/>
    <property type="match status" value="1"/>
</dbReference>
<dbReference type="InterPro" id="IPR001969">
    <property type="entry name" value="Aspartic_peptidase_AS"/>
</dbReference>
<comment type="caution">
    <text evidence="15">The sequence shown here is derived from an EMBL/GenBank/DDBJ whole genome shotgun (WGS) entry which is preliminary data.</text>
</comment>
<dbReference type="SUPFAM" id="SSF50630">
    <property type="entry name" value="Acid proteases"/>
    <property type="match status" value="1"/>
</dbReference>
<keyword evidence="8" id="KW-0694">RNA-binding</keyword>
<feature type="domain" description="Reverse transcriptase" evidence="13">
    <location>
        <begin position="318"/>
        <end position="497"/>
    </location>
</feature>
<evidence type="ECO:0000256" key="1">
    <source>
        <dbReference type="ARBA" id="ARBA00022670"/>
    </source>
</evidence>
<organism evidence="15 16">
    <name type="scientific">Holothuria leucospilota</name>
    <name type="common">Black long sea cucumber</name>
    <name type="synonym">Mertensiothuria leucospilota</name>
    <dbReference type="NCBI Taxonomy" id="206669"/>
    <lineage>
        <taxon>Eukaryota</taxon>
        <taxon>Metazoa</taxon>
        <taxon>Echinodermata</taxon>
        <taxon>Eleutherozoa</taxon>
        <taxon>Echinozoa</taxon>
        <taxon>Holothuroidea</taxon>
        <taxon>Aspidochirotacea</taxon>
        <taxon>Aspidochirotida</taxon>
        <taxon>Holothuriidae</taxon>
        <taxon>Holothuria</taxon>
    </lineage>
</organism>
<keyword evidence="9" id="KW-0229">DNA integration</keyword>
<keyword evidence="10" id="KW-0695">RNA-directed DNA polymerase</keyword>
<evidence type="ECO:0000313" key="16">
    <source>
        <dbReference type="Proteomes" id="UP001152320"/>
    </source>
</evidence>
<dbReference type="OrthoDB" id="4369127at2759"/>
<reference evidence="15" key="1">
    <citation type="submission" date="2021-10" db="EMBL/GenBank/DDBJ databases">
        <title>Tropical sea cucumber genome reveals ecological adaptation and Cuvierian tubules defense mechanism.</title>
        <authorList>
            <person name="Chen T."/>
        </authorList>
    </citation>
    <scope>NUCLEOTIDE SEQUENCE</scope>
    <source>
        <strain evidence="15">Nanhai2018</strain>
        <tissue evidence="15">Muscle</tissue>
    </source>
</reference>
<dbReference type="FunFam" id="3.10.20.370:FF:000001">
    <property type="entry name" value="Retrovirus-related Pol polyprotein from transposon 17.6-like protein"/>
    <property type="match status" value="1"/>
</dbReference>
<gene>
    <name evidence="15" type="ORF">HOLleu_06987</name>
</gene>
<dbReference type="InterPro" id="IPR000477">
    <property type="entry name" value="RT_dom"/>
</dbReference>
<dbReference type="Pfam" id="PF22938">
    <property type="entry name" value="Integrase_p58_C"/>
    <property type="match status" value="1"/>
</dbReference>
<evidence type="ECO:0000256" key="8">
    <source>
        <dbReference type="ARBA" id="ARBA00022884"/>
    </source>
</evidence>
<feature type="domain" description="Peptidase A2" evidence="12">
    <location>
        <begin position="12"/>
        <end position="92"/>
    </location>
</feature>
<evidence type="ECO:0000259" key="13">
    <source>
        <dbReference type="PROSITE" id="PS50878"/>
    </source>
</evidence>
<dbReference type="GO" id="GO:0004190">
    <property type="term" value="F:aspartic-type endopeptidase activity"/>
    <property type="evidence" value="ECO:0007669"/>
    <property type="project" value="InterPro"/>
</dbReference>
<dbReference type="Gene3D" id="3.10.10.10">
    <property type="entry name" value="HIV Type 1 Reverse Transcriptase, subunit A, domain 1"/>
    <property type="match status" value="1"/>
</dbReference>
<dbReference type="InterPro" id="IPR012337">
    <property type="entry name" value="RNaseH-like_sf"/>
</dbReference>
<evidence type="ECO:0000313" key="15">
    <source>
        <dbReference type="EMBL" id="KAJ8047867.1"/>
    </source>
</evidence>
<dbReference type="CDD" id="cd00303">
    <property type="entry name" value="retropepsin_like"/>
    <property type="match status" value="1"/>
</dbReference>
<dbReference type="Pfam" id="PF17921">
    <property type="entry name" value="Integrase_H2C2"/>
    <property type="match status" value="1"/>
</dbReference>
<dbReference type="Proteomes" id="UP001152320">
    <property type="component" value="Chromosome 2"/>
</dbReference>
<dbReference type="CDD" id="cd09274">
    <property type="entry name" value="RNase_HI_RT_Ty3"/>
    <property type="match status" value="1"/>
</dbReference>
<keyword evidence="6" id="KW-0378">Hydrolase</keyword>
<evidence type="ECO:0000259" key="12">
    <source>
        <dbReference type="PROSITE" id="PS50175"/>
    </source>
</evidence>
<dbReference type="FunFam" id="3.10.10.10:FF:000007">
    <property type="entry name" value="Retrovirus-related Pol polyprotein from transposon 17.6-like Protein"/>
    <property type="match status" value="1"/>
</dbReference>
<name>A0A9Q1CLM7_HOLLE</name>
<dbReference type="Gene3D" id="1.10.340.70">
    <property type="match status" value="1"/>
</dbReference>
<dbReference type="PANTHER" id="PTHR37984">
    <property type="entry name" value="PROTEIN CBG26694"/>
    <property type="match status" value="1"/>
</dbReference>
<dbReference type="InterPro" id="IPR041588">
    <property type="entry name" value="Integrase_H2C2"/>
</dbReference>
<evidence type="ECO:0000256" key="7">
    <source>
        <dbReference type="ARBA" id="ARBA00022842"/>
    </source>
</evidence>
<keyword evidence="3" id="KW-0548">Nucleotidyltransferase</keyword>
<evidence type="ECO:0000256" key="11">
    <source>
        <dbReference type="ARBA" id="ARBA00023268"/>
    </source>
</evidence>
<dbReference type="GO" id="GO:0004519">
    <property type="term" value="F:endonuclease activity"/>
    <property type="evidence" value="ECO:0007669"/>
    <property type="project" value="UniProtKB-KW"/>
</dbReference>
<evidence type="ECO:0000256" key="6">
    <source>
        <dbReference type="ARBA" id="ARBA00022801"/>
    </source>
</evidence>
<evidence type="ECO:0000256" key="4">
    <source>
        <dbReference type="ARBA" id="ARBA00022722"/>
    </source>
</evidence>
<dbReference type="PROSITE" id="PS00141">
    <property type="entry name" value="ASP_PROTEASE"/>
    <property type="match status" value="1"/>
</dbReference>
<dbReference type="InterPro" id="IPR036397">
    <property type="entry name" value="RNaseH_sf"/>
</dbReference>
<dbReference type="InterPro" id="IPR021109">
    <property type="entry name" value="Peptidase_aspartic_dom_sf"/>
</dbReference>
<dbReference type="SUPFAM" id="SSF53098">
    <property type="entry name" value="Ribonuclease H-like"/>
    <property type="match status" value="1"/>
</dbReference>
<dbReference type="AlphaFoldDB" id="A0A9Q1CLM7"/>
<sequence length="1181" mass="133731">MYVKGNIFDVEVEFLVDTGSNVTLISPKVWKLVQSGRDLKLEAHERVVVNADGSPLQVMGKTEIGIKFGDEIVTCSVIVAGIALPAILGLDFLSRNDGRLNFGKGASLILGRNGVRIPVEEEFKTSSYRVALIKNIVVSAGLEAVAEGVVVGSPYCKKDLGSMGIVEPRAEFMEKKDILVGRTLVDPSRQILPVRIANLTSVSQTLYKGTHVGTISPVDSIVEEQGGPMEATNIDLHPDMSELFDRSSEGLTEGEKGVLFELLGEFRNVFCCEGEPLGKTGVVKHVIDTGNAHPVRQAPRRLPYHHKLQAQIEVENMLEQGVISPSKSAWASPVVLVRKKDGTIRFCVDYRKLNDLTIKDAFPLPRIDDSLDALSGAKWFSVFDLRSGYWQVEVDPADKNKTAFTSGTGLYEFNVMAFGLCNASSTFQRLMEQVLSGLHWRTCLIYIDDIIIYARTFDEHIVRLREVIGRLRDAGLKLKPSKCELFRKKVKYLGHVVSEKGVEADPEKVESVVKWPTPRSVKDVRRFIGFCSYYRKFIQDFAYIASPLHMLTRKGERFTWTDECQEAFQRLKLELTKAPVLAYPNFHETFILDTDASSAGVGAVLSQVIDGKERPVAYASRTLSRAESKYSVTRKELLAVVTFIKHFRPYLCGKRFTLRTDHGSLRWLFNFKQPEGQIARWLEVLASYDFDIVHRPGRKHVNADSLSRGPAGETETVPNAEVPQTVRQVVDNSGGENWMPGCTKEQLRDYQLNDADIGPILRWKEESAIRPSLQEVSGLSAAVKAYWFQWDQLRVMGGILCRFWASDDRSQDRFLLVVPKTLRNDILYELHNGCTAAHLGVKKTLGKVRHRFYWYKMRSDIENWCERCELCARRKGPNPRTRAAMEIVSVGEPMQRVGMDILGPLPETYKGNKYILVVSDYFTRWTEAYAIKDQEAKTVAVALVDHFVTRFGAPAVIHTDQGSNFESQLFSELCDLLGVSKTRTTPYRPQSDGLVERFNRTLEQMLSMYVHQNQKEWDVYLPLVLMAYRSSVHESSGFTPNKLMLGREVTLPIELMLGLPEGSQPPSSYSQYVYDLSEQFSAAFQLAREKSSQSQRRQKRNYDARISCRGSPFQVGDRVWLERSRRTKGLSPKLSMRWDGPYEIVKRFSDCIYRIEHCVTHRQKVTHFDKLKKMFDSGSQS</sequence>
<dbReference type="Pfam" id="PF17919">
    <property type="entry name" value="RT_RNaseH_2"/>
    <property type="match status" value="1"/>
</dbReference>
<dbReference type="InterPro" id="IPR001584">
    <property type="entry name" value="Integrase_cat-core"/>
</dbReference>
<dbReference type="GO" id="GO:0003964">
    <property type="term" value="F:RNA-directed DNA polymerase activity"/>
    <property type="evidence" value="ECO:0007669"/>
    <property type="project" value="UniProtKB-KW"/>
</dbReference>
<dbReference type="EMBL" id="JAIZAY010000002">
    <property type="protein sequence ID" value="KAJ8047867.1"/>
    <property type="molecule type" value="Genomic_DNA"/>
</dbReference>
<dbReference type="FunFam" id="3.30.70.270:FF:000020">
    <property type="entry name" value="Transposon Tf2-6 polyprotein-like Protein"/>
    <property type="match status" value="1"/>
</dbReference>
<keyword evidence="7" id="KW-0460">Magnesium</keyword>
<accession>A0A9Q1CLM7</accession>
<dbReference type="SUPFAM" id="SSF56672">
    <property type="entry name" value="DNA/RNA polymerases"/>
    <property type="match status" value="1"/>
</dbReference>
<evidence type="ECO:0000256" key="3">
    <source>
        <dbReference type="ARBA" id="ARBA00022695"/>
    </source>
</evidence>
<keyword evidence="5" id="KW-0255">Endonuclease</keyword>
<dbReference type="InterPro" id="IPR043128">
    <property type="entry name" value="Rev_trsase/Diguanyl_cyclase"/>
</dbReference>
<keyword evidence="1" id="KW-0645">Protease</keyword>
<dbReference type="Pfam" id="PF00665">
    <property type="entry name" value="rve"/>
    <property type="match status" value="1"/>
</dbReference>
<keyword evidence="4" id="KW-0540">Nuclease</keyword>
<dbReference type="FunFam" id="3.30.420.10:FF:000032">
    <property type="entry name" value="Retrovirus-related Pol polyprotein from transposon 297-like Protein"/>
    <property type="match status" value="1"/>
</dbReference>
<dbReference type="InterPro" id="IPR050951">
    <property type="entry name" value="Retrovirus_Pol_polyprotein"/>
</dbReference>
<evidence type="ECO:0000256" key="2">
    <source>
        <dbReference type="ARBA" id="ARBA00022679"/>
    </source>
</evidence>
<dbReference type="Gene3D" id="3.30.70.270">
    <property type="match status" value="2"/>
</dbReference>
<dbReference type="GO" id="GO:0006508">
    <property type="term" value="P:proteolysis"/>
    <property type="evidence" value="ECO:0007669"/>
    <property type="project" value="UniProtKB-KW"/>
</dbReference>
<proteinExistence type="predicted"/>
<evidence type="ECO:0008006" key="17">
    <source>
        <dbReference type="Google" id="ProtNLM"/>
    </source>
</evidence>
<dbReference type="Pfam" id="PF13975">
    <property type="entry name" value="gag-asp_proteas"/>
    <property type="match status" value="1"/>
</dbReference>
<dbReference type="Gene3D" id="3.30.420.10">
    <property type="entry name" value="Ribonuclease H-like superfamily/Ribonuclease H"/>
    <property type="match status" value="1"/>
</dbReference>
<dbReference type="InterPro" id="IPR041577">
    <property type="entry name" value="RT_RNaseH_2"/>
</dbReference>
<dbReference type="PROSITE" id="PS50994">
    <property type="entry name" value="INTEGRASE"/>
    <property type="match status" value="1"/>
</dbReference>
<dbReference type="Pfam" id="PF00078">
    <property type="entry name" value="RVT_1"/>
    <property type="match status" value="1"/>
</dbReference>
<dbReference type="InterPro" id="IPR043502">
    <property type="entry name" value="DNA/RNA_pol_sf"/>
</dbReference>
<dbReference type="InterPro" id="IPR001995">
    <property type="entry name" value="Peptidase_A2_cat"/>
</dbReference>